<dbReference type="SUPFAM" id="SSF51905">
    <property type="entry name" value="FAD/NAD(P)-binding domain"/>
    <property type="match status" value="1"/>
</dbReference>
<feature type="domain" description="Glucose-methanol-choline oxidoreductase N-terminal" evidence="6">
    <location>
        <begin position="175"/>
        <end position="198"/>
    </location>
</feature>
<accession>A0A4Q1BNF6</accession>
<feature type="compositionally biased region" description="Low complexity" evidence="4">
    <location>
        <begin position="706"/>
        <end position="724"/>
    </location>
</feature>
<evidence type="ECO:0000313" key="9">
    <source>
        <dbReference type="Proteomes" id="UP000289152"/>
    </source>
</evidence>
<evidence type="ECO:0000256" key="1">
    <source>
        <dbReference type="ARBA" id="ARBA00001974"/>
    </source>
</evidence>
<dbReference type="InterPro" id="IPR036188">
    <property type="entry name" value="FAD/NAD-bd_sf"/>
</dbReference>
<evidence type="ECO:0000259" key="7">
    <source>
        <dbReference type="PROSITE" id="PS00624"/>
    </source>
</evidence>
<dbReference type="AlphaFoldDB" id="A0A4Q1BNF6"/>
<dbReference type="PROSITE" id="PS00623">
    <property type="entry name" value="GMC_OXRED_1"/>
    <property type="match status" value="1"/>
</dbReference>
<dbReference type="InterPro" id="IPR012132">
    <property type="entry name" value="GMC_OxRdtase"/>
</dbReference>
<dbReference type="Pfam" id="PF05199">
    <property type="entry name" value="GMC_oxred_C"/>
    <property type="match status" value="1"/>
</dbReference>
<dbReference type="Pfam" id="PF00732">
    <property type="entry name" value="GMC_oxred_N"/>
    <property type="match status" value="1"/>
</dbReference>
<sequence>MAKSQHSSHHPQPNLPLQQSSSSLHFLEKTYRPLRESRKPKIMSFYLFPRIIILLLGIIFYLPSSQAAANPYNAHSTLLRRSVTTDPNSVQGKSFDFVIAGGGLAGLAIATRLSEWDNVTVLVVEAGMDGSQVADQIQTPGYSYLKSLTGSAYDWAYTTVAQTDSLGLTKNWPRGKVLGGSGAINGMFWGRGSVEDYDAWSTLNPNAAETWNWEEMSKYINKAENFSTPNASVQETFGMQLNTSAHGSGGPIQTGSWKNLGFTAMDLWNGNVSKSLLLIIFSIVAEWSDGVMICPSTINMHNETRSDSYYGYIQPLPPRSNLVILTGFQVTQVIFNGTSDSNGNKYASGLKFKASATDTEYAVQANKEVILAGGTVGSPQILQLSGIGPASLLQSLNINVVVDLPVGYNLQDHVSYSMYWSVPSGTNTWGTLANSDTLKASALTEYQTSDTGLWTYINEAVGYVSMSDITSTQNASDYASNVQSQMSTLLSDMTSWQDLPNNVVTGLQAQYALQHGYLTSNNGQLEVILTMLGPNLAADQVGIQVALQHPWSRGKIMITSNDPFTKPSIDPNYFGVGYDIDILNYGSQFARKLASTAPLNTVTITETLPGATVVGDALSNYTKQNCGTEYHPLGTCSMLPKDSGGVVDTTLTVYGTNNLRVMDASIMPLQISAHLMASTYGIAEKGSDIIKNRWMKVLVTNTTSNATTTSDTATAGTATDTSVTKAGDSNASKGISTGGKIAIGVCAGLAALAILGVLLFCCLWKKRRHAPVPISKDAKTWQSSPSLNQAPYDLALPRQISQTNLHGFVRGVKGKRKVTPISHTESEAWAMHPLHSPPPPQWTPPGVMGTRDRNPSMDSARTDDLHARQPLAHSQADYGYLYPYRDASPQPSGPLDHYNDDRYGGGIPRTTQHYYPVQPR</sequence>
<dbReference type="VEuPathDB" id="FungiDB:TREMEDRAFT_30858"/>
<dbReference type="PANTHER" id="PTHR11552:SF218">
    <property type="entry name" value="GLUCOSE-METHANOL-CHOLINE OXIDOREDUCTASE N-TERMINAL DOMAIN-CONTAINING PROTEIN"/>
    <property type="match status" value="1"/>
</dbReference>
<evidence type="ECO:0000256" key="3">
    <source>
        <dbReference type="RuleBase" id="RU003968"/>
    </source>
</evidence>
<dbReference type="SUPFAM" id="SSF54373">
    <property type="entry name" value="FAD-linked reductases, C-terminal domain"/>
    <property type="match status" value="1"/>
</dbReference>
<feature type="region of interest" description="Disordered" evidence="4">
    <location>
        <begin position="830"/>
        <end position="869"/>
    </location>
</feature>
<dbReference type="InParanoid" id="A0A4Q1BNF6"/>
<dbReference type="PANTHER" id="PTHR11552">
    <property type="entry name" value="GLUCOSE-METHANOL-CHOLINE GMC OXIDOREDUCTASE"/>
    <property type="match status" value="1"/>
</dbReference>
<dbReference type="PROSITE" id="PS00624">
    <property type="entry name" value="GMC_OXRED_2"/>
    <property type="match status" value="1"/>
</dbReference>
<gene>
    <name evidence="8" type="ORF">M231_03351</name>
</gene>
<dbReference type="Gene3D" id="3.30.560.10">
    <property type="entry name" value="Glucose Oxidase, domain 3"/>
    <property type="match status" value="1"/>
</dbReference>
<keyword evidence="3" id="KW-0285">Flavoprotein</keyword>
<evidence type="ECO:0000256" key="2">
    <source>
        <dbReference type="ARBA" id="ARBA00010790"/>
    </source>
</evidence>
<evidence type="ECO:0000256" key="4">
    <source>
        <dbReference type="SAM" id="MobiDB-lite"/>
    </source>
</evidence>
<protein>
    <recommendedName>
        <fullName evidence="6 7">Glucose-methanol-choline oxidoreductase N-terminal domain-containing protein</fullName>
    </recommendedName>
</protein>
<feature type="transmembrane region" description="Helical" evidence="5">
    <location>
        <begin position="42"/>
        <end position="62"/>
    </location>
</feature>
<feature type="domain" description="Glucose-methanol-choline oxidoreductase N-terminal" evidence="7">
    <location>
        <begin position="374"/>
        <end position="388"/>
    </location>
</feature>
<feature type="transmembrane region" description="Helical" evidence="5">
    <location>
        <begin position="741"/>
        <end position="764"/>
    </location>
</feature>
<organism evidence="8 9">
    <name type="scientific">Tremella mesenterica</name>
    <name type="common">Jelly fungus</name>
    <dbReference type="NCBI Taxonomy" id="5217"/>
    <lineage>
        <taxon>Eukaryota</taxon>
        <taxon>Fungi</taxon>
        <taxon>Dikarya</taxon>
        <taxon>Basidiomycota</taxon>
        <taxon>Agaricomycotina</taxon>
        <taxon>Tremellomycetes</taxon>
        <taxon>Tremellales</taxon>
        <taxon>Tremellaceae</taxon>
        <taxon>Tremella</taxon>
    </lineage>
</organism>
<feature type="compositionally biased region" description="Basic and acidic residues" evidence="4">
    <location>
        <begin position="850"/>
        <end position="867"/>
    </location>
</feature>
<keyword evidence="5" id="KW-0472">Membrane</keyword>
<dbReference type="STRING" id="5217.A0A4Q1BNF6"/>
<keyword evidence="3" id="KW-0274">FAD</keyword>
<comment type="caution">
    <text evidence="8">The sequence shown here is derived from an EMBL/GenBank/DDBJ whole genome shotgun (WGS) entry which is preliminary data.</text>
</comment>
<dbReference type="InterPro" id="IPR000172">
    <property type="entry name" value="GMC_OxRdtase_N"/>
</dbReference>
<proteinExistence type="inferred from homology"/>
<dbReference type="OrthoDB" id="269227at2759"/>
<dbReference type="Gene3D" id="3.50.50.60">
    <property type="entry name" value="FAD/NAD(P)-binding domain"/>
    <property type="match status" value="1"/>
</dbReference>
<reference evidence="8 9" key="1">
    <citation type="submission" date="2016-06" db="EMBL/GenBank/DDBJ databases">
        <title>Evolution of pathogenesis and genome organization in the Tremellales.</title>
        <authorList>
            <person name="Cuomo C."/>
            <person name="Litvintseva A."/>
            <person name="Heitman J."/>
            <person name="Chen Y."/>
            <person name="Sun S."/>
            <person name="Springer D."/>
            <person name="Dromer F."/>
            <person name="Young S."/>
            <person name="Zeng Q."/>
            <person name="Chapman S."/>
            <person name="Gujja S."/>
            <person name="Saif S."/>
            <person name="Birren B."/>
        </authorList>
    </citation>
    <scope>NUCLEOTIDE SEQUENCE [LARGE SCALE GENOMIC DNA]</scope>
    <source>
        <strain evidence="8 9">ATCC 28783</strain>
    </source>
</reference>
<keyword evidence="9" id="KW-1185">Reference proteome</keyword>
<evidence type="ECO:0000313" key="8">
    <source>
        <dbReference type="EMBL" id="RXK39398.1"/>
    </source>
</evidence>
<dbReference type="EMBL" id="SDIL01000032">
    <property type="protein sequence ID" value="RXK39398.1"/>
    <property type="molecule type" value="Genomic_DNA"/>
</dbReference>
<dbReference type="GO" id="GO:0050660">
    <property type="term" value="F:flavin adenine dinucleotide binding"/>
    <property type="evidence" value="ECO:0007669"/>
    <property type="project" value="InterPro"/>
</dbReference>
<keyword evidence="5" id="KW-1133">Transmembrane helix</keyword>
<dbReference type="InterPro" id="IPR007867">
    <property type="entry name" value="GMC_OxRtase_C"/>
</dbReference>
<comment type="similarity">
    <text evidence="2 3">Belongs to the GMC oxidoreductase family.</text>
</comment>
<name>A0A4Q1BNF6_TREME</name>
<feature type="region of interest" description="Disordered" evidence="4">
    <location>
        <begin position="882"/>
        <end position="920"/>
    </location>
</feature>
<feature type="region of interest" description="Disordered" evidence="4">
    <location>
        <begin position="706"/>
        <end position="729"/>
    </location>
</feature>
<evidence type="ECO:0000256" key="5">
    <source>
        <dbReference type="SAM" id="Phobius"/>
    </source>
</evidence>
<comment type="cofactor">
    <cofactor evidence="1">
        <name>FAD</name>
        <dbReference type="ChEBI" id="CHEBI:57692"/>
    </cofactor>
</comment>
<dbReference type="GO" id="GO:0016614">
    <property type="term" value="F:oxidoreductase activity, acting on CH-OH group of donors"/>
    <property type="evidence" value="ECO:0007669"/>
    <property type="project" value="InterPro"/>
</dbReference>
<dbReference type="Proteomes" id="UP000289152">
    <property type="component" value="Unassembled WGS sequence"/>
</dbReference>
<keyword evidence="5" id="KW-0812">Transmembrane</keyword>
<evidence type="ECO:0000259" key="6">
    <source>
        <dbReference type="PROSITE" id="PS00623"/>
    </source>
</evidence>